<feature type="compositionally biased region" description="Polar residues" evidence="5">
    <location>
        <begin position="145"/>
        <end position="174"/>
    </location>
</feature>
<dbReference type="PANTHER" id="PTHR10315:SF83">
    <property type="entry name" value="RING-TYPE E3 UBIQUITIN TRANSFERASE"/>
    <property type="match status" value="1"/>
</dbReference>
<reference evidence="7" key="1">
    <citation type="journal article" date="2012" name="Nat. Biotechnol.">
        <title>Reference genome sequence of the model plant Setaria.</title>
        <authorList>
            <person name="Bennetzen J.L."/>
            <person name="Schmutz J."/>
            <person name="Wang H."/>
            <person name="Percifield R."/>
            <person name="Hawkins J."/>
            <person name="Pontaroli A.C."/>
            <person name="Estep M."/>
            <person name="Feng L."/>
            <person name="Vaughn J.N."/>
            <person name="Grimwood J."/>
            <person name="Jenkins J."/>
            <person name="Barry K."/>
            <person name="Lindquist E."/>
            <person name="Hellsten U."/>
            <person name="Deshpande S."/>
            <person name="Wang X."/>
            <person name="Wu X."/>
            <person name="Mitros T."/>
            <person name="Triplett J."/>
            <person name="Yang X."/>
            <person name="Ye C.Y."/>
            <person name="Mauro-Herrera M."/>
            <person name="Wang L."/>
            <person name="Li P."/>
            <person name="Sharma M."/>
            <person name="Sharma R."/>
            <person name="Ronald P.C."/>
            <person name="Panaud O."/>
            <person name="Kellogg E.A."/>
            <person name="Brutnell T.P."/>
            <person name="Doust A.N."/>
            <person name="Tuskan G.A."/>
            <person name="Rokhsar D."/>
            <person name="Devos K.M."/>
        </authorList>
    </citation>
    <scope>NUCLEOTIDE SEQUENCE [LARGE SCALE GENOMIC DNA]</scope>
    <source>
        <strain evidence="7">Yugu1</strain>
    </source>
</reference>
<dbReference type="OrthoDB" id="648559at2759"/>
<accession>A0A368R2L2</accession>
<evidence type="ECO:0000313" key="7">
    <source>
        <dbReference type="EMBL" id="RCV24437.1"/>
    </source>
</evidence>
<organism evidence="7">
    <name type="scientific">Setaria italica</name>
    <name type="common">Foxtail millet</name>
    <name type="synonym">Panicum italicum</name>
    <dbReference type="NCBI Taxonomy" id="4555"/>
    <lineage>
        <taxon>Eukaryota</taxon>
        <taxon>Viridiplantae</taxon>
        <taxon>Streptophyta</taxon>
        <taxon>Embryophyta</taxon>
        <taxon>Tracheophyta</taxon>
        <taxon>Spermatophyta</taxon>
        <taxon>Magnoliopsida</taxon>
        <taxon>Liliopsida</taxon>
        <taxon>Poales</taxon>
        <taxon>Poaceae</taxon>
        <taxon>PACMAD clade</taxon>
        <taxon>Panicoideae</taxon>
        <taxon>Panicodae</taxon>
        <taxon>Paniceae</taxon>
        <taxon>Cenchrinae</taxon>
        <taxon>Setaria</taxon>
    </lineage>
</organism>
<feature type="region of interest" description="Disordered" evidence="5">
    <location>
        <begin position="145"/>
        <end position="183"/>
    </location>
</feature>
<dbReference type="GO" id="GO:0008270">
    <property type="term" value="F:zinc ion binding"/>
    <property type="evidence" value="ECO:0007669"/>
    <property type="project" value="UniProtKB-KW"/>
</dbReference>
<evidence type="ECO:0000256" key="2">
    <source>
        <dbReference type="ARBA" id="ARBA00022771"/>
    </source>
</evidence>
<dbReference type="AlphaFoldDB" id="A0A368R2L2"/>
<dbReference type="PROSITE" id="PS50089">
    <property type="entry name" value="ZF_RING_2"/>
    <property type="match status" value="1"/>
</dbReference>
<evidence type="ECO:0000256" key="1">
    <source>
        <dbReference type="ARBA" id="ARBA00022723"/>
    </source>
</evidence>
<keyword evidence="1" id="KW-0479">Metal-binding</keyword>
<feature type="region of interest" description="Disordered" evidence="5">
    <location>
        <begin position="1"/>
        <end position="37"/>
    </location>
</feature>
<dbReference type="InterPro" id="IPR001841">
    <property type="entry name" value="Znf_RING"/>
</dbReference>
<keyword evidence="2 4" id="KW-0863">Zinc-finger</keyword>
<sequence>MTALPRSGKQGQERRVQMGEEAVGGGGRGGNGGGGEQAAGEAGRLDCEIFVKMDSHVLDCTICCESLRPPIYQCEVGHAVCFACRGKLCNTCPFCCRGIGFCRCFALEQVVDTVKVPCSNANYGCKQMAAHSKDQQDRFLITLSPSTNGCRQTSTTTRPRGSASHGTAASQPWSGRTGPCFLW</sequence>
<evidence type="ECO:0000256" key="4">
    <source>
        <dbReference type="PROSITE-ProRule" id="PRU00175"/>
    </source>
</evidence>
<dbReference type="InterPro" id="IPR052088">
    <property type="entry name" value="E3_ubiquitin-ligase_SINA"/>
</dbReference>
<evidence type="ECO:0000256" key="5">
    <source>
        <dbReference type="SAM" id="MobiDB-lite"/>
    </source>
</evidence>
<gene>
    <name evidence="7" type="ORF">SETIT_5G084100v2</name>
</gene>
<feature type="compositionally biased region" description="Gly residues" evidence="5">
    <location>
        <begin position="22"/>
        <end position="37"/>
    </location>
</feature>
<dbReference type="PANTHER" id="PTHR10315">
    <property type="entry name" value="E3 UBIQUITIN PROTEIN LIGASE SIAH"/>
    <property type="match status" value="1"/>
</dbReference>
<evidence type="ECO:0000256" key="3">
    <source>
        <dbReference type="ARBA" id="ARBA00022833"/>
    </source>
</evidence>
<dbReference type="EMBL" id="CM003532">
    <property type="protein sequence ID" value="RCV24437.1"/>
    <property type="molecule type" value="Genomic_DNA"/>
</dbReference>
<name>A0A368R2L2_SETIT</name>
<protein>
    <recommendedName>
        <fullName evidence="6">RING-type domain-containing protein</fullName>
    </recommendedName>
</protein>
<reference evidence="7" key="2">
    <citation type="submission" date="2015-07" db="EMBL/GenBank/DDBJ databases">
        <authorList>
            <person name="Noorani M."/>
        </authorList>
    </citation>
    <scope>NUCLEOTIDE SEQUENCE</scope>
    <source>
        <strain evidence="7">Yugu1</strain>
    </source>
</reference>
<evidence type="ECO:0000259" key="6">
    <source>
        <dbReference type="PROSITE" id="PS50089"/>
    </source>
</evidence>
<keyword evidence="3" id="KW-0862">Zinc</keyword>
<proteinExistence type="predicted"/>
<dbReference type="InterPro" id="IPR049548">
    <property type="entry name" value="Sina-like_RING"/>
</dbReference>
<feature type="domain" description="RING-type" evidence="6">
    <location>
        <begin position="60"/>
        <end position="95"/>
    </location>
</feature>
<dbReference type="STRING" id="4555.A0A368R2L2"/>
<dbReference type="Pfam" id="PF21362">
    <property type="entry name" value="Sina_RING"/>
    <property type="match status" value="1"/>
</dbReference>